<comment type="similarity">
    <text evidence="2">Belongs to the CWC22 family.</text>
</comment>
<dbReference type="SUPFAM" id="SSF48371">
    <property type="entry name" value="ARM repeat"/>
    <property type="match status" value="1"/>
</dbReference>
<dbReference type="SMART" id="SM00543">
    <property type="entry name" value="MIF4G"/>
    <property type="match status" value="1"/>
</dbReference>
<dbReference type="PANTHER" id="PTHR18034">
    <property type="entry name" value="CELL CYCLE CONTROL PROTEIN CWF22-RELATED"/>
    <property type="match status" value="1"/>
</dbReference>
<evidence type="ECO:0000256" key="3">
    <source>
        <dbReference type="ARBA" id="ARBA00023242"/>
    </source>
</evidence>
<feature type="region of interest" description="Disordered" evidence="4">
    <location>
        <begin position="25"/>
        <end position="125"/>
    </location>
</feature>
<dbReference type="GO" id="GO:0042274">
    <property type="term" value="P:ribosomal small subunit biogenesis"/>
    <property type="evidence" value="ECO:0007669"/>
    <property type="project" value="TreeGrafter"/>
</dbReference>
<dbReference type="SMART" id="SM00544">
    <property type="entry name" value="MA3"/>
    <property type="match status" value="1"/>
</dbReference>
<dbReference type="InterPro" id="IPR003891">
    <property type="entry name" value="Initiation_fac_eIF4g_MI"/>
</dbReference>
<gene>
    <name evidence="6" type="ORF">BGT96224_4890</name>
    <name evidence="7" type="ORF">BGT96224V2_LOCUS6194</name>
</gene>
<protein>
    <submittedName>
        <fullName evidence="7">Bgt-4890</fullName>
    </submittedName>
</protein>
<comment type="subcellular location">
    <subcellularLocation>
        <location evidence="1">Nucleus</location>
        <location evidence="1">Nucleolus</location>
    </subcellularLocation>
</comment>
<dbReference type="EMBL" id="KE375183">
    <property type="protein sequence ID" value="EPQ62228.1"/>
    <property type="molecule type" value="Genomic_DNA"/>
</dbReference>
<dbReference type="GO" id="GO:0003723">
    <property type="term" value="F:RNA binding"/>
    <property type="evidence" value="ECO:0007669"/>
    <property type="project" value="InterPro"/>
</dbReference>
<feature type="compositionally biased region" description="Polar residues" evidence="4">
    <location>
        <begin position="245"/>
        <end position="257"/>
    </location>
</feature>
<name>A0A061HEL1_BLUGR</name>
<dbReference type="HOGENOM" id="CLU_006786_2_1_1"/>
<feature type="compositionally biased region" description="Polar residues" evidence="4">
    <location>
        <begin position="25"/>
        <end position="38"/>
    </location>
</feature>
<dbReference type="OrthoDB" id="361797at2759"/>
<dbReference type="PROSITE" id="PS51366">
    <property type="entry name" value="MI"/>
    <property type="match status" value="1"/>
</dbReference>
<dbReference type="Pfam" id="PF02854">
    <property type="entry name" value="MIF4G"/>
    <property type="match status" value="1"/>
</dbReference>
<evidence type="ECO:0000313" key="8">
    <source>
        <dbReference type="Proteomes" id="UP000053110"/>
    </source>
</evidence>
<dbReference type="InterPro" id="IPR016024">
    <property type="entry name" value="ARM-type_fold"/>
</dbReference>
<evidence type="ECO:0000259" key="5">
    <source>
        <dbReference type="PROSITE" id="PS51366"/>
    </source>
</evidence>
<dbReference type="Proteomes" id="UP000053110">
    <property type="component" value="Unassembled WGS sequence"/>
</dbReference>
<dbReference type="Gene3D" id="1.25.40.180">
    <property type="match status" value="1"/>
</dbReference>
<dbReference type="InterPro" id="IPR050781">
    <property type="entry name" value="CWC22_splicing_factor"/>
</dbReference>
<dbReference type="GO" id="GO:0005730">
    <property type="term" value="C:nucleolus"/>
    <property type="evidence" value="ECO:0007669"/>
    <property type="project" value="UniProtKB-SubCell"/>
</dbReference>
<feature type="compositionally biased region" description="Low complexity" evidence="4">
    <location>
        <begin position="100"/>
        <end position="111"/>
    </location>
</feature>
<reference evidence="8" key="1">
    <citation type="journal article" date="2013" name="Nat. Genet.">
        <title>The wheat powdery mildew genome shows the unique evolution of an obligate biotroph.</title>
        <authorList>
            <person name="Wicker T."/>
            <person name="Oberhaensli S."/>
            <person name="Parlange F."/>
            <person name="Buchmann J.P."/>
            <person name="Shatalina M."/>
            <person name="Roffler S."/>
            <person name="Ben-David R."/>
            <person name="Dolezel J."/>
            <person name="Simkova H."/>
            <person name="Schulze-Lefert P."/>
            <person name="Spanu P.D."/>
            <person name="Bruggmann R."/>
            <person name="Amselem J."/>
            <person name="Quesneville H."/>
            <person name="Ver Loren van Themaat E."/>
            <person name="Paape T."/>
            <person name="Shimizu K.K."/>
            <person name="Keller B."/>
        </authorList>
    </citation>
    <scope>NUCLEOTIDE SEQUENCE [LARGE SCALE GENOMIC DNA]</scope>
    <source>
        <strain evidence="8">96224</strain>
    </source>
</reference>
<reference evidence="7" key="3">
    <citation type="submission" date="2018-07" db="EMBL/GenBank/DDBJ databases">
        <authorList>
            <person name="Quirk P.G."/>
            <person name="Krulwich T.A."/>
        </authorList>
    </citation>
    <scope>NUCLEOTIDE SEQUENCE</scope>
    <source>
        <strain evidence="7">96224</strain>
    </source>
</reference>
<sequence>MAADRKTLRIPKTIHDQILRDSGLTTVQQKFQSNPGTRKQNRKAARDQKKGLKRGPPPQKRQKLNRTSTPEIYQVSPQVSDSSSVNSQSLRGDRKPQLLSTISSKCSSSSRTTHEDKSEENDKLLSAPTPVVSRAALEKLAQDDDEIAALEKKLGLKKSKKLPRSFEDDGLDILLGDLDNIEDLVPEKKKAVDFESEKWLKRKRKEALVFKETNDSMYQNQNHGEEDLHSSTSQNGHRPVDKGLITTNHSSLSQDESFSGFESDDISPSIPISQGDLQSTQHTSNVKQKYVPPSLRASNSSHTEDLLLKRRIQGLINRLTETNLQAILWEIEKLYQQNARHNVTSVLVNILLVSVCEPTNLPDTLIILCAGFITAVYKVIGTDFGAEIVQQIVELFDKHYTHACALKSNPIVNSRVDFTKESSNLITLLAQMYNFRVLGSNLVFDYIRFLLEELSELNAELLLKVIRTSGPQLRQDDPSSLKDVVVTLKSVAARVGEKNITVRTKFMMETIDDLKNNRMKTGGVASAVTSEHNIRMKKILGSLNNRTVKASEPLRISLKDIQDSDKRGKWWLVGASWSGPVKEESKKTDDLKIISHDRDPGALDFSQLAREQRMNTDIRRAIFVSIMSATDYEDAHVRLMKLKLKKIQEYEIPKVLIRCALSESSHNPYYTLLAKKICGEKRLRMSFQYCLWDLFKRMEESEDDDKSERDEEELDMRQLVNLAKLYGALIAEGSLSLSILKPLNLDYFQPKMKIFVEILFITIFLRTQTLEMKVEEKTIANILSKVPDTPRLLMGLQGFLKKVVYNTDIAGGKQASETIKLACKYATATIKKMLDQKA</sequence>
<reference evidence="6" key="2">
    <citation type="submission" date="2013-01" db="EMBL/GenBank/DDBJ databases">
        <title>The wheat powdery mildew genome reveals unique evolution of an obligate biotroph.</title>
        <authorList>
            <person name="Oberhaensli S."/>
            <person name="Wicker T."/>
            <person name="Keller B."/>
        </authorList>
    </citation>
    <scope>NUCLEOTIDE SEQUENCE</scope>
    <source>
        <strain evidence="6">96224</strain>
    </source>
</reference>
<feature type="compositionally biased region" description="Polar residues" evidence="4">
    <location>
        <begin position="275"/>
        <end position="287"/>
    </location>
</feature>
<feature type="region of interest" description="Disordered" evidence="4">
    <location>
        <begin position="213"/>
        <end position="287"/>
    </location>
</feature>
<dbReference type="PANTHER" id="PTHR18034:SF4">
    <property type="entry name" value="NUCLEOLAR MIF4G DOMAIN-CONTAINING PROTEIN 1"/>
    <property type="match status" value="1"/>
</dbReference>
<evidence type="ECO:0000256" key="2">
    <source>
        <dbReference type="ARBA" id="ARBA00006856"/>
    </source>
</evidence>
<feature type="compositionally biased region" description="Basic and acidic residues" evidence="4">
    <location>
        <begin position="112"/>
        <end position="123"/>
    </location>
</feature>
<evidence type="ECO:0000256" key="1">
    <source>
        <dbReference type="ARBA" id="ARBA00004604"/>
    </source>
</evidence>
<evidence type="ECO:0000313" key="7">
    <source>
        <dbReference type="EMBL" id="SUZ13027.1"/>
    </source>
</evidence>
<dbReference type="InterPro" id="IPR003890">
    <property type="entry name" value="MIF4G-like_typ-3"/>
</dbReference>
<feature type="compositionally biased region" description="Low complexity" evidence="4">
    <location>
        <begin position="74"/>
        <end position="89"/>
    </location>
</feature>
<dbReference type="AlphaFoldDB" id="A0A061HEL1"/>
<dbReference type="Pfam" id="PF02847">
    <property type="entry name" value="MA3"/>
    <property type="match status" value="1"/>
</dbReference>
<dbReference type="FunFam" id="1.25.40.180:FF:000050">
    <property type="entry name" value="Nuclear protein (Sgd1), putative"/>
    <property type="match status" value="1"/>
</dbReference>
<organism evidence="7">
    <name type="scientific">Blumeria graminis f. sp. tritici 96224</name>
    <dbReference type="NCBI Taxonomy" id="1268274"/>
    <lineage>
        <taxon>Eukaryota</taxon>
        <taxon>Fungi</taxon>
        <taxon>Dikarya</taxon>
        <taxon>Ascomycota</taxon>
        <taxon>Pezizomycotina</taxon>
        <taxon>Leotiomycetes</taxon>
        <taxon>Erysiphales</taxon>
        <taxon>Erysiphaceae</taxon>
        <taxon>Blumeria</taxon>
    </lineage>
</organism>
<evidence type="ECO:0000313" key="6">
    <source>
        <dbReference type="EMBL" id="EPQ62228.1"/>
    </source>
</evidence>
<feature type="domain" description="MI" evidence="5">
    <location>
        <begin position="617"/>
        <end position="745"/>
    </location>
</feature>
<proteinExistence type="inferred from homology"/>
<keyword evidence="3" id="KW-0539">Nucleus</keyword>
<evidence type="ECO:0000256" key="4">
    <source>
        <dbReference type="SAM" id="MobiDB-lite"/>
    </source>
</evidence>
<dbReference type="EMBL" id="UIGY01000210">
    <property type="protein sequence ID" value="SUZ13027.1"/>
    <property type="molecule type" value="Genomic_DNA"/>
</dbReference>
<accession>A0A061HEL1</accession>